<comment type="caution">
    <text evidence="1">The sequence shown here is derived from an EMBL/GenBank/DDBJ whole genome shotgun (WGS) entry which is preliminary data.</text>
</comment>
<dbReference type="Proteomes" id="UP000886289">
    <property type="component" value="Unassembled WGS sequence"/>
</dbReference>
<protein>
    <submittedName>
        <fullName evidence="1">Uncharacterized protein</fullName>
    </submittedName>
</protein>
<accession>A0A7C0YAJ0</accession>
<gene>
    <name evidence="1" type="ORF">ENG63_07020</name>
</gene>
<organism evidence="1">
    <name type="scientific">Desulfofervidus auxilii</name>
    <dbReference type="NCBI Taxonomy" id="1621989"/>
    <lineage>
        <taxon>Bacteria</taxon>
        <taxon>Pseudomonadati</taxon>
        <taxon>Thermodesulfobacteriota</taxon>
        <taxon>Candidatus Desulfofervidia</taxon>
        <taxon>Candidatus Desulfofervidales</taxon>
        <taxon>Candidatus Desulfofervidaceae</taxon>
        <taxon>Candidatus Desulfofervidus</taxon>
    </lineage>
</organism>
<dbReference type="AlphaFoldDB" id="A0A7C0YAJ0"/>
<proteinExistence type="predicted"/>
<dbReference type="EMBL" id="DRBS01000259">
    <property type="protein sequence ID" value="HDD44592.1"/>
    <property type="molecule type" value="Genomic_DNA"/>
</dbReference>
<evidence type="ECO:0000313" key="1">
    <source>
        <dbReference type="EMBL" id="HDD44592.1"/>
    </source>
</evidence>
<sequence>MENKEECPLCDAFLKEVCEKLSDKSFCINLFEKVVKGEISPEDFDFRMKEKFGEELVSVLKNSKTFKNLLKR</sequence>
<name>A0A7C0YAJ0_DESA2</name>
<reference evidence="1" key="1">
    <citation type="journal article" date="2020" name="mSystems">
        <title>Genome- and Community-Level Interaction Insights into Carbon Utilization and Element Cycling Functions of Hydrothermarchaeota in Hydrothermal Sediment.</title>
        <authorList>
            <person name="Zhou Z."/>
            <person name="Liu Y."/>
            <person name="Xu W."/>
            <person name="Pan J."/>
            <person name="Luo Z.H."/>
            <person name="Li M."/>
        </authorList>
    </citation>
    <scope>NUCLEOTIDE SEQUENCE [LARGE SCALE GENOMIC DNA]</scope>
    <source>
        <strain evidence="1">HyVt-233</strain>
    </source>
</reference>